<evidence type="ECO:0000313" key="2">
    <source>
        <dbReference type="Proteomes" id="UP000380386"/>
    </source>
</evidence>
<dbReference type="CDD" id="cd01745">
    <property type="entry name" value="GATase1_2"/>
    <property type="match status" value="1"/>
</dbReference>
<keyword evidence="1" id="KW-0378">Hydrolase</keyword>
<protein>
    <submittedName>
        <fullName evidence="1">Gamma-glutamyl-gamma-aminobutyrate hydrolase family protein</fullName>
    </submittedName>
</protein>
<dbReference type="RefSeq" id="WP_153381965.1">
    <property type="nucleotide sequence ID" value="NZ_VDFM01000002.1"/>
</dbReference>
<dbReference type="InterPro" id="IPR044668">
    <property type="entry name" value="PuuD-like"/>
</dbReference>
<dbReference type="AlphaFoldDB" id="A0A5P0ZFG1"/>
<evidence type="ECO:0000313" key="1">
    <source>
        <dbReference type="EMBL" id="MQS51797.1"/>
    </source>
</evidence>
<sequence length="237" mass="25734">MSKLIGITADVLLDATSVINHRDADFVPRSAVNAILAAGGTPVSLPYLPVEKVDSLIDSLDGILFTGGPDVDPTFMGIEPIPQLGATDRNRDIFEIALVKKAVEHKLPILGMCRGAQVINVALGGTVYQDLSTQYDQPNLLKHHQDAPGDLPTHHVTIGPSTLQKTLGDTAFVNSRHHQAIRQPAPGLKIVATASDGVIEAVENSDTTVQAVQWHPENMWENYPEQLKLFKDFINRI</sequence>
<dbReference type="Gene3D" id="3.40.50.880">
    <property type="match status" value="1"/>
</dbReference>
<accession>A0A5P0ZFG1</accession>
<dbReference type="PANTHER" id="PTHR43235:SF1">
    <property type="entry name" value="GLUTAMINE AMIDOTRANSFERASE PB2B2.05-RELATED"/>
    <property type="match status" value="1"/>
</dbReference>
<name>A0A5P0ZFG1_9LACO</name>
<dbReference type="PROSITE" id="PS51273">
    <property type="entry name" value="GATASE_TYPE_1"/>
    <property type="match status" value="1"/>
</dbReference>
<comment type="caution">
    <text evidence="1">The sequence shown here is derived from an EMBL/GenBank/DDBJ whole genome shotgun (WGS) entry which is preliminary data.</text>
</comment>
<dbReference type="GO" id="GO:0005829">
    <property type="term" value="C:cytosol"/>
    <property type="evidence" value="ECO:0007669"/>
    <property type="project" value="TreeGrafter"/>
</dbReference>
<dbReference type="OrthoDB" id="9813383at2"/>
<dbReference type="InterPro" id="IPR011697">
    <property type="entry name" value="Peptidase_C26"/>
</dbReference>
<proteinExistence type="predicted"/>
<reference evidence="1 2" key="1">
    <citation type="journal article" date="2019" name="Syst. Appl. Microbiol.">
        <title>Polyphasic characterization of two novel Lactobacillus spp. isolated from blown salami packages: Description of Lactobacillus halodurans sp. nov. and Lactobacillus salsicarnum sp. nov.</title>
        <authorList>
            <person name="Schuster J.A."/>
            <person name="Klingl A."/>
            <person name="Vogel R.F."/>
            <person name="Ehrmann M.A."/>
        </authorList>
    </citation>
    <scope>NUCLEOTIDE SEQUENCE [LARGE SCALE GENOMIC DNA]</scope>
    <source>
        <strain evidence="1 2">TMW 1.2118</strain>
    </source>
</reference>
<dbReference type="SUPFAM" id="SSF52317">
    <property type="entry name" value="Class I glutamine amidotransferase-like"/>
    <property type="match status" value="1"/>
</dbReference>
<dbReference type="PANTHER" id="PTHR43235">
    <property type="entry name" value="GLUTAMINE AMIDOTRANSFERASE PB2B2.05-RELATED"/>
    <property type="match status" value="1"/>
</dbReference>
<dbReference type="Proteomes" id="UP000380386">
    <property type="component" value="Unassembled WGS sequence"/>
</dbReference>
<gene>
    <name evidence="1" type="ORF">FHL02_02060</name>
</gene>
<dbReference type="GO" id="GO:0033969">
    <property type="term" value="F:gamma-glutamyl-gamma-aminobutyrate hydrolase activity"/>
    <property type="evidence" value="ECO:0007669"/>
    <property type="project" value="TreeGrafter"/>
</dbReference>
<organism evidence="1 2">
    <name type="scientific">Companilactobacillus mishanensis</name>
    <dbReference type="NCBI Taxonomy" id="2486008"/>
    <lineage>
        <taxon>Bacteria</taxon>
        <taxon>Bacillati</taxon>
        <taxon>Bacillota</taxon>
        <taxon>Bacilli</taxon>
        <taxon>Lactobacillales</taxon>
        <taxon>Lactobacillaceae</taxon>
        <taxon>Companilactobacillus</taxon>
    </lineage>
</organism>
<dbReference type="EMBL" id="VDFM01000002">
    <property type="protein sequence ID" value="MQS51797.1"/>
    <property type="molecule type" value="Genomic_DNA"/>
</dbReference>
<dbReference type="InterPro" id="IPR029062">
    <property type="entry name" value="Class_I_gatase-like"/>
</dbReference>
<dbReference type="GO" id="GO:0006598">
    <property type="term" value="P:polyamine catabolic process"/>
    <property type="evidence" value="ECO:0007669"/>
    <property type="project" value="TreeGrafter"/>
</dbReference>
<dbReference type="Pfam" id="PF07722">
    <property type="entry name" value="Peptidase_C26"/>
    <property type="match status" value="1"/>
</dbReference>